<organism evidence="2 3">
    <name type="scientific">Brachionus plicatilis</name>
    <name type="common">Marine rotifer</name>
    <name type="synonym">Brachionus muelleri</name>
    <dbReference type="NCBI Taxonomy" id="10195"/>
    <lineage>
        <taxon>Eukaryota</taxon>
        <taxon>Metazoa</taxon>
        <taxon>Spiralia</taxon>
        <taxon>Gnathifera</taxon>
        <taxon>Rotifera</taxon>
        <taxon>Eurotatoria</taxon>
        <taxon>Monogononta</taxon>
        <taxon>Pseudotrocha</taxon>
        <taxon>Ploima</taxon>
        <taxon>Brachionidae</taxon>
        <taxon>Brachionus</taxon>
    </lineage>
</organism>
<feature type="region of interest" description="Disordered" evidence="1">
    <location>
        <begin position="26"/>
        <end position="46"/>
    </location>
</feature>
<feature type="compositionally biased region" description="Polar residues" evidence="1">
    <location>
        <begin position="37"/>
        <end position="46"/>
    </location>
</feature>
<comment type="caution">
    <text evidence="2">The sequence shown here is derived from an EMBL/GenBank/DDBJ whole genome shotgun (WGS) entry which is preliminary data.</text>
</comment>
<dbReference type="AlphaFoldDB" id="A0A3M7PU21"/>
<reference evidence="2 3" key="1">
    <citation type="journal article" date="2018" name="Sci. Rep.">
        <title>Genomic signatures of local adaptation to the degree of environmental predictability in rotifers.</title>
        <authorList>
            <person name="Franch-Gras L."/>
            <person name="Hahn C."/>
            <person name="Garcia-Roger E.M."/>
            <person name="Carmona M.J."/>
            <person name="Serra M."/>
            <person name="Gomez A."/>
        </authorList>
    </citation>
    <scope>NUCLEOTIDE SEQUENCE [LARGE SCALE GENOMIC DNA]</scope>
    <source>
        <strain evidence="2">HYR1</strain>
    </source>
</reference>
<evidence type="ECO:0000256" key="1">
    <source>
        <dbReference type="SAM" id="MobiDB-lite"/>
    </source>
</evidence>
<keyword evidence="3" id="KW-1185">Reference proteome</keyword>
<proteinExistence type="predicted"/>
<gene>
    <name evidence="2" type="ORF">BpHYR1_003406</name>
</gene>
<dbReference type="EMBL" id="REGN01009023">
    <property type="protein sequence ID" value="RNA02158.1"/>
    <property type="molecule type" value="Genomic_DNA"/>
</dbReference>
<name>A0A3M7PU21_BRAPC</name>
<accession>A0A3M7PU21</accession>
<evidence type="ECO:0000313" key="3">
    <source>
        <dbReference type="Proteomes" id="UP000276133"/>
    </source>
</evidence>
<dbReference type="Proteomes" id="UP000276133">
    <property type="component" value="Unassembled WGS sequence"/>
</dbReference>
<sequence>MDENVIDTGSTLERIPINTRQQTVCIESETTRRPKRSNLSPDQSPVQSSCVKMAEFTTWKNRVMVLEDLEWIVKSKDKVIEELSKKVENYGQIERKNEEDLLDRKTK</sequence>
<evidence type="ECO:0000313" key="2">
    <source>
        <dbReference type="EMBL" id="RNA02158.1"/>
    </source>
</evidence>
<protein>
    <submittedName>
        <fullName evidence="2">Uncharacterized protein</fullName>
    </submittedName>
</protein>